<keyword evidence="2" id="KW-0802">TPR repeat</keyword>
<name>A0A382I952_9ZZZZ</name>
<organism evidence="4">
    <name type="scientific">marine metagenome</name>
    <dbReference type="NCBI Taxonomy" id="408172"/>
    <lineage>
        <taxon>unclassified sequences</taxon>
        <taxon>metagenomes</taxon>
        <taxon>ecological metagenomes</taxon>
    </lineage>
</organism>
<keyword evidence="1" id="KW-0677">Repeat</keyword>
<evidence type="ECO:0000256" key="1">
    <source>
        <dbReference type="ARBA" id="ARBA00022737"/>
    </source>
</evidence>
<dbReference type="Pfam" id="PF00515">
    <property type="entry name" value="TPR_1"/>
    <property type="match status" value="1"/>
</dbReference>
<dbReference type="Gene3D" id="1.25.40.10">
    <property type="entry name" value="Tetratricopeptide repeat domain"/>
    <property type="match status" value="1"/>
</dbReference>
<protein>
    <submittedName>
        <fullName evidence="4">Uncharacterized protein</fullName>
    </submittedName>
</protein>
<dbReference type="EMBL" id="UINC01065759">
    <property type="protein sequence ID" value="SVB95757.1"/>
    <property type="molecule type" value="Genomic_DNA"/>
</dbReference>
<accession>A0A382I952</accession>
<dbReference type="PANTHER" id="PTHR44858">
    <property type="entry name" value="TETRATRICOPEPTIDE REPEAT PROTEIN 6"/>
    <property type="match status" value="1"/>
</dbReference>
<keyword evidence="3" id="KW-1133">Transmembrane helix</keyword>
<keyword evidence="3" id="KW-0472">Membrane</keyword>
<feature type="transmembrane region" description="Helical" evidence="3">
    <location>
        <begin position="9"/>
        <end position="27"/>
    </location>
</feature>
<dbReference type="SMART" id="SM00028">
    <property type="entry name" value="TPR"/>
    <property type="match status" value="3"/>
</dbReference>
<dbReference type="InterPro" id="IPR011990">
    <property type="entry name" value="TPR-like_helical_dom_sf"/>
</dbReference>
<evidence type="ECO:0000313" key="4">
    <source>
        <dbReference type="EMBL" id="SVB95757.1"/>
    </source>
</evidence>
<sequence>MNTDKVYRGIRYLGIGLIIGSLAWALYKGAGPETHPGGSTFSRAVGLYTDEKYEEALRDYETSIREHPDFIHAQRGRARTLMQLGRDREALEAFNEVLKRDPGSAVSFANRGILQDRMGLYPQAIADYDRAIKMDPRLGEGLDWFTRLLQNRKEKPQTLADRLQTLRNSRRQRDAGLNGQ</sequence>
<dbReference type="InterPro" id="IPR050498">
    <property type="entry name" value="Ycf3"/>
</dbReference>
<dbReference type="PROSITE" id="PS50005">
    <property type="entry name" value="TPR"/>
    <property type="match status" value="2"/>
</dbReference>
<dbReference type="AlphaFoldDB" id="A0A382I952"/>
<proteinExistence type="predicted"/>
<dbReference type="Pfam" id="PF13432">
    <property type="entry name" value="TPR_16"/>
    <property type="match status" value="1"/>
</dbReference>
<evidence type="ECO:0000256" key="2">
    <source>
        <dbReference type="ARBA" id="ARBA00022803"/>
    </source>
</evidence>
<evidence type="ECO:0000256" key="3">
    <source>
        <dbReference type="SAM" id="Phobius"/>
    </source>
</evidence>
<gene>
    <name evidence="4" type="ORF">METZ01_LOCUS248611</name>
</gene>
<keyword evidence="3" id="KW-0812">Transmembrane</keyword>
<dbReference type="PANTHER" id="PTHR44858:SF1">
    <property type="entry name" value="UDP-N-ACETYLGLUCOSAMINE--PEPTIDE N-ACETYLGLUCOSAMINYLTRANSFERASE SPINDLY-RELATED"/>
    <property type="match status" value="1"/>
</dbReference>
<dbReference type="SUPFAM" id="SSF48452">
    <property type="entry name" value="TPR-like"/>
    <property type="match status" value="1"/>
</dbReference>
<dbReference type="InterPro" id="IPR019734">
    <property type="entry name" value="TPR_rpt"/>
</dbReference>
<reference evidence="4" key="1">
    <citation type="submission" date="2018-05" db="EMBL/GenBank/DDBJ databases">
        <authorList>
            <person name="Lanie J.A."/>
            <person name="Ng W.-L."/>
            <person name="Kazmierczak K.M."/>
            <person name="Andrzejewski T.M."/>
            <person name="Davidsen T.M."/>
            <person name="Wayne K.J."/>
            <person name="Tettelin H."/>
            <person name="Glass J.I."/>
            <person name="Rusch D."/>
            <person name="Podicherti R."/>
            <person name="Tsui H.-C.T."/>
            <person name="Winkler M.E."/>
        </authorList>
    </citation>
    <scope>NUCLEOTIDE SEQUENCE</scope>
</reference>